<dbReference type="GO" id="GO:0006351">
    <property type="term" value="P:DNA-templated transcription"/>
    <property type="evidence" value="ECO:0007669"/>
    <property type="project" value="TreeGrafter"/>
</dbReference>
<dbReference type="GO" id="GO:0043565">
    <property type="term" value="F:sequence-specific DNA binding"/>
    <property type="evidence" value="ECO:0007669"/>
    <property type="project" value="TreeGrafter"/>
</dbReference>
<reference evidence="6 7" key="1">
    <citation type="submission" date="2016-10" db="EMBL/GenBank/DDBJ databases">
        <authorList>
            <person name="de Groot N.N."/>
        </authorList>
    </citation>
    <scope>NUCLEOTIDE SEQUENCE [LARGE SCALE GENOMIC DNA]</scope>
    <source>
        <strain evidence="6 7">CGMCC 1.8894</strain>
    </source>
</reference>
<feature type="domain" description="HTH lysR-type" evidence="5">
    <location>
        <begin position="1"/>
        <end position="59"/>
    </location>
</feature>
<evidence type="ECO:0000313" key="7">
    <source>
        <dbReference type="Proteomes" id="UP000198539"/>
    </source>
</evidence>
<dbReference type="PRINTS" id="PR00039">
    <property type="entry name" value="HTHLYSR"/>
</dbReference>
<dbReference type="CDD" id="cd08422">
    <property type="entry name" value="PBP2_CrgA_like"/>
    <property type="match status" value="1"/>
</dbReference>
<dbReference type="Gene3D" id="1.10.10.10">
    <property type="entry name" value="Winged helix-like DNA-binding domain superfamily/Winged helix DNA-binding domain"/>
    <property type="match status" value="1"/>
</dbReference>
<dbReference type="PANTHER" id="PTHR30537:SF5">
    <property type="entry name" value="HTH-TYPE TRANSCRIPTIONAL ACTIVATOR TTDR-RELATED"/>
    <property type="match status" value="1"/>
</dbReference>
<dbReference type="InterPro" id="IPR058163">
    <property type="entry name" value="LysR-type_TF_proteobact-type"/>
</dbReference>
<dbReference type="Pfam" id="PF00126">
    <property type="entry name" value="HTH_1"/>
    <property type="match status" value="1"/>
</dbReference>
<dbReference type="InterPro" id="IPR036390">
    <property type="entry name" value="WH_DNA-bd_sf"/>
</dbReference>
<keyword evidence="2" id="KW-0805">Transcription regulation</keyword>
<dbReference type="OrthoDB" id="9813056at2"/>
<proteinExistence type="inferred from homology"/>
<dbReference type="STRING" id="564137.SAMN04488238_10246"/>
<keyword evidence="3" id="KW-0238">DNA-binding</keyword>
<dbReference type="Pfam" id="PF03466">
    <property type="entry name" value="LysR_substrate"/>
    <property type="match status" value="1"/>
</dbReference>
<dbReference type="InterPro" id="IPR005119">
    <property type="entry name" value="LysR_subst-bd"/>
</dbReference>
<evidence type="ECO:0000256" key="3">
    <source>
        <dbReference type="ARBA" id="ARBA00023125"/>
    </source>
</evidence>
<organism evidence="6 7">
    <name type="scientific">Roseicitreum antarcticum</name>
    <dbReference type="NCBI Taxonomy" id="564137"/>
    <lineage>
        <taxon>Bacteria</taxon>
        <taxon>Pseudomonadati</taxon>
        <taxon>Pseudomonadota</taxon>
        <taxon>Alphaproteobacteria</taxon>
        <taxon>Rhodobacterales</taxon>
        <taxon>Paracoccaceae</taxon>
        <taxon>Roseicitreum</taxon>
    </lineage>
</organism>
<dbReference type="PROSITE" id="PS50931">
    <property type="entry name" value="HTH_LYSR"/>
    <property type="match status" value="1"/>
</dbReference>
<dbReference type="GO" id="GO:0003700">
    <property type="term" value="F:DNA-binding transcription factor activity"/>
    <property type="evidence" value="ECO:0007669"/>
    <property type="project" value="InterPro"/>
</dbReference>
<dbReference type="Proteomes" id="UP000198539">
    <property type="component" value="Unassembled WGS sequence"/>
</dbReference>
<gene>
    <name evidence="6" type="ORF">SAMN04488238_10246</name>
</gene>
<dbReference type="InterPro" id="IPR000847">
    <property type="entry name" value="LysR_HTH_N"/>
</dbReference>
<keyword evidence="7" id="KW-1185">Reference proteome</keyword>
<evidence type="ECO:0000256" key="2">
    <source>
        <dbReference type="ARBA" id="ARBA00023015"/>
    </source>
</evidence>
<sequence>MNKFMAIKIFVRVAEEGGFTAAAAKLGISVSAVTKAVSRLEDDLGAQLFTRTTRQIRITDYAQEFYERCVGILADLEDAESELLQGTGAARGRVRLVLPFSFGRVTVLPELPRFYERHPQITLEIDFSDDGVDMIAKGYDVAVRTGTITDSRLNMRVLKRSEQVTVASSEYLRLHGTPQVPDDLRDHDCIVGRFGREWTFLDDERRPRVTQVSGRVIINSGDALREAAVAGLGLAQGTWWLFRKDLEAGRVVPVLQAYAAPGMPISILYSANRHTPRKVRAFIDFLIEISK</sequence>
<evidence type="ECO:0000313" key="6">
    <source>
        <dbReference type="EMBL" id="SDW42847.1"/>
    </source>
</evidence>
<dbReference type="SUPFAM" id="SSF46785">
    <property type="entry name" value="Winged helix' DNA-binding domain"/>
    <property type="match status" value="1"/>
</dbReference>
<evidence type="ECO:0000259" key="5">
    <source>
        <dbReference type="PROSITE" id="PS50931"/>
    </source>
</evidence>
<evidence type="ECO:0000256" key="4">
    <source>
        <dbReference type="ARBA" id="ARBA00023163"/>
    </source>
</evidence>
<dbReference type="AlphaFoldDB" id="A0A1H2TGE8"/>
<dbReference type="FunFam" id="1.10.10.10:FF:000001">
    <property type="entry name" value="LysR family transcriptional regulator"/>
    <property type="match status" value="1"/>
</dbReference>
<dbReference type="PANTHER" id="PTHR30537">
    <property type="entry name" value="HTH-TYPE TRANSCRIPTIONAL REGULATOR"/>
    <property type="match status" value="1"/>
</dbReference>
<dbReference type="EMBL" id="FNOM01000002">
    <property type="protein sequence ID" value="SDW42847.1"/>
    <property type="molecule type" value="Genomic_DNA"/>
</dbReference>
<accession>A0A1H2TGE8</accession>
<name>A0A1H2TGE8_9RHOB</name>
<evidence type="ECO:0000256" key="1">
    <source>
        <dbReference type="ARBA" id="ARBA00009437"/>
    </source>
</evidence>
<keyword evidence="4" id="KW-0804">Transcription</keyword>
<dbReference type="InterPro" id="IPR036388">
    <property type="entry name" value="WH-like_DNA-bd_sf"/>
</dbReference>
<dbReference type="SUPFAM" id="SSF53850">
    <property type="entry name" value="Periplasmic binding protein-like II"/>
    <property type="match status" value="1"/>
</dbReference>
<protein>
    <submittedName>
        <fullName evidence="6">Transcriptional regulator, LysR family</fullName>
    </submittedName>
</protein>
<dbReference type="Gene3D" id="3.40.190.290">
    <property type="match status" value="1"/>
</dbReference>
<comment type="similarity">
    <text evidence="1">Belongs to the LysR transcriptional regulatory family.</text>
</comment>